<dbReference type="InterPro" id="IPR036291">
    <property type="entry name" value="NAD(P)-bd_dom_sf"/>
</dbReference>
<proteinExistence type="inferred from homology"/>
<dbReference type="Pfam" id="PF02056">
    <property type="entry name" value="Glyco_hydro_4"/>
    <property type="match status" value="1"/>
</dbReference>
<dbReference type="eggNOG" id="ENOG502SIAT">
    <property type="taxonomic scope" value="Eukaryota"/>
</dbReference>
<comment type="similarity">
    <text evidence="3">Belongs to the glycosyl hydrolase 4 family.</text>
</comment>
<dbReference type="OrthoDB" id="4523156at2759"/>
<dbReference type="PANTHER" id="PTHR32092:SF6">
    <property type="entry name" value="ALPHA-GALACTOSIDASE"/>
    <property type="match status" value="1"/>
</dbReference>
<dbReference type="OMA" id="EHNAEYH"/>
<evidence type="ECO:0000256" key="5">
    <source>
        <dbReference type="ARBA" id="ARBA00022801"/>
    </source>
</evidence>
<keyword evidence="7" id="KW-0464">Manganese</keyword>
<evidence type="ECO:0000256" key="7">
    <source>
        <dbReference type="ARBA" id="ARBA00023211"/>
    </source>
</evidence>
<organism evidence="11 12">
    <name type="scientific">Talaromyces stipitatus (strain ATCC 10500 / CBS 375.48 / QM 6759 / NRRL 1006)</name>
    <name type="common">Penicillium stipitatum</name>
    <dbReference type="NCBI Taxonomy" id="441959"/>
    <lineage>
        <taxon>Eukaryota</taxon>
        <taxon>Fungi</taxon>
        <taxon>Dikarya</taxon>
        <taxon>Ascomycota</taxon>
        <taxon>Pezizomycotina</taxon>
        <taxon>Eurotiomycetes</taxon>
        <taxon>Eurotiomycetidae</taxon>
        <taxon>Eurotiales</taxon>
        <taxon>Trichocomaceae</taxon>
        <taxon>Talaromyces</taxon>
        <taxon>Talaromyces sect. Talaromyces</taxon>
    </lineage>
</organism>
<keyword evidence="9" id="KW-0326">Glycosidase</keyword>
<evidence type="ECO:0000256" key="3">
    <source>
        <dbReference type="ARBA" id="ARBA00010141"/>
    </source>
</evidence>
<dbReference type="SUPFAM" id="SSF51735">
    <property type="entry name" value="NAD(P)-binding Rossmann-fold domains"/>
    <property type="match status" value="1"/>
</dbReference>
<dbReference type="HOGENOM" id="CLU_045951_1_1_1"/>
<evidence type="ECO:0000256" key="2">
    <source>
        <dbReference type="ARBA" id="ARBA00001936"/>
    </source>
</evidence>
<keyword evidence="5" id="KW-0378">Hydrolase</keyword>
<evidence type="ECO:0000256" key="6">
    <source>
        <dbReference type="ARBA" id="ARBA00023027"/>
    </source>
</evidence>
<dbReference type="EMBL" id="EQ962658">
    <property type="protein sequence ID" value="EED13703.1"/>
    <property type="molecule type" value="Genomic_DNA"/>
</dbReference>
<evidence type="ECO:0000256" key="4">
    <source>
        <dbReference type="ARBA" id="ARBA00022723"/>
    </source>
</evidence>
<evidence type="ECO:0000259" key="10">
    <source>
        <dbReference type="Pfam" id="PF11975"/>
    </source>
</evidence>
<evidence type="ECO:0000313" key="11">
    <source>
        <dbReference type="EMBL" id="EED13703.1"/>
    </source>
</evidence>
<gene>
    <name evidence="11" type="ORF">TSTA_099550</name>
</gene>
<dbReference type="RefSeq" id="XP_002485941.1">
    <property type="nucleotide sequence ID" value="XM_002485896.1"/>
</dbReference>
<accession>B8MME9</accession>
<evidence type="ECO:0000256" key="9">
    <source>
        <dbReference type="ARBA" id="ARBA00023295"/>
    </source>
</evidence>
<dbReference type="Gene3D" id="3.90.1820.10">
    <property type="entry name" value="AglA-like glucosidase"/>
    <property type="match status" value="1"/>
</dbReference>
<feature type="domain" description="Glycosyl hydrolase family 4 C-terminal" evidence="10">
    <location>
        <begin position="198"/>
        <end position="407"/>
    </location>
</feature>
<comment type="cofactor">
    <cofactor evidence="2">
        <name>Mn(2+)</name>
        <dbReference type="ChEBI" id="CHEBI:29035"/>
    </cofactor>
</comment>
<dbReference type="GO" id="GO:0005975">
    <property type="term" value="P:carbohydrate metabolic process"/>
    <property type="evidence" value="ECO:0007669"/>
    <property type="project" value="InterPro"/>
</dbReference>
<dbReference type="InParanoid" id="B8MME9"/>
<dbReference type="InterPro" id="IPR022616">
    <property type="entry name" value="Glyco_hydro_4_C"/>
</dbReference>
<dbReference type="GO" id="GO:0046872">
    <property type="term" value="F:metal ion binding"/>
    <property type="evidence" value="ECO:0007669"/>
    <property type="project" value="UniProtKB-KW"/>
</dbReference>
<protein>
    <submittedName>
        <fullName evidence="11">Alpha-galactosidase, putative</fullName>
    </submittedName>
</protein>
<dbReference type="GeneID" id="8105398"/>
<dbReference type="GO" id="GO:0016616">
    <property type="term" value="F:oxidoreductase activity, acting on the CH-OH group of donors, NAD or NADP as acceptor"/>
    <property type="evidence" value="ECO:0007669"/>
    <property type="project" value="InterPro"/>
</dbReference>
<evidence type="ECO:0000313" key="12">
    <source>
        <dbReference type="Proteomes" id="UP000001745"/>
    </source>
</evidence>
<evidence type="ECO:0000256" key="8">
    <source>
        <dbReference type="ARBA" id="ARBA00023277"/>
    </source>
</evidence>
<keyword evidence="6" id="KW-0520">NAD</keyword>
<dbReference type="PANTHER" id="PTHR32092">
    <property type="entry name" value="6-PHOSPHO-BETA-GLUCOSIDASE-RELATED"/>
    <property type="match status" value="1"/>
</dbReference>
<dbReference type="VEuPathDB" id="FungiDB:TSTA_099550"/>
<dbReference type="SUPFAM" id="SSF56327">
    <property type="entry name" value="LDH C-terminal domain-like"/>
    <property type="match status" value="1"/>
</dbReference>
<sequence>MSPRIALIGAGSAMFGLGAIGDVLKSKVLAGSTLVLNDINHDSLESVRKVAQNHIEKNNLPFTIEAYTSLDKTLKGADFVVISIEVGNRHELWEQDWKIPMQYGIKQVYGENGGPGGLFHALRIIPPILDICERIMQICPKALVFNLSNPMVRIMHAIHTRFPEMKVVGICHEVYSLLEHLPQVLNTPLDNLDIKAGGFNHFSVLVEAKYKDTGKDAYPDIREKAPAYFEKAPAVFGYIGERRLFQHILKKFDHLPITTDSHFGEYIPWAASAVDHRGIMEFYNSYKSDTTGNLAEAERRVAEGTPASEYWRVVPIIEGIVNNTGHFEMAVNIANDGFIESLPRNQMVEVPATIDKDGIHGYKFKSYPKAFAGLLRLQMPVNEMTTEAVLSKSKKAALQALLLDPVVDNVDKAEELLDTMLSLQHKWLDYLK</sequence>
<dbReference type="InterPro" id="IPR001088">
    <property type="entry name" value="Glyco_hydro_4"/>
</dbReference>
<evidence type="ECO:0000256" key="1">
    <source>
        <dbReference type="ARBA" id="ARBA00001911"/>
    </source>
</evidence>
<name>B8MME9_TALSN</name>
<dbReference type="PRINTS" id="PR00732">
    <property type="entry name" value="GLHYDRLASE4"/>
</dbReference>
<comment type="cofactor">
    <cofactor evidence="1">
        <name>NAD(+)</name>
        <dbReference type="ChEBI" id="CHEBI:57540"/>
    </cofactor>
</comment>
<dbReference type="InterPro" id="IPR053715">
    <property type="entry name" value="GH4_Enzyme_sf"/>
</dbReference>
<dbReference type="Proteomes" id="UP000001745">
    <property type="component" value="Unassembled WGS sequence"/>
</dbReference>
<keyword evidence="8" id="KW-0119">Carbohydrate metabolism</keyword>
<reference evidence="12" key="1">
    <citation type="journal article" date="2015" name="Genome Announc.">
        <title>Genome sequence of the AIDS-associated pathogen Penicillium marneffei (ATCC18224) and its near taxonomic relative Talaromyces stipitatus (ATCC10500).</title>
        <authorList>
            <person name="Nierman W.C."/>
            <person name="Fedorova-Abrams N.D."/>
            <person name="Andrianopoulos A."/>
        </authorList>
    </citation>
    <scope>NUCLEOTIDE SEQUENCE [LARGE SCALE GENOMIC DNA]</scope>
    <source>
        <strain evidence="12">ATCC 10500 / CBS 375.48 / QM 6759 / NRRL 1006</strain>
    </source>
</reference>
<keyword evidence="4" id="KW-0479">Metal-binding</keyword>
<dbReference type="InterPro" id="IPR015955">
    <property type="entry name" value="Lactate_DH/Glyco_Ohase_4_C"/>
</dbReference>
<dbReference type="GO" id="GO:0004553">
    <property type="term" value="F:hydrolase activity, hydrolyzing O-glycosyl compounds"/>
    <property type="evidence" value="ECO:0007669"/>
    <property type="project" value="InterPro"/>
</dbReference>
<dbReference type="AlphaFoldDB" id="B8MME9"/>
<keyword evidence="12" id="KW-1185">Reference proteome</keyword>
<dbReference type="Pfam" id="PF11975">
    <property type="entry name" value="Glyco_hydro_4C"/>
    <property type="match status" value="1"/>
</dbReference>